<dbReference type="InterPro" id="IPR036390">
    <property type="entry name" value="WH_DNA-bd_sf"/>
</dbReference>
<feature type="region of interest" description="Disordered" evidence="7">
    <location>
        <begin position="770"/>
        <end position="789"/>
    </location>
</feature>
<dbReference type="AlphaFoldDB" id="A0A5C6MS83"/>
<dbReference type="InterPro" id="IPR000591">
    <property type="entry name" value="DEP_dom"/>
</dbReference>
<keyword evidence="12" id="KW-1185">Reference proteome</keyword>
<dbReference type="PRINTS" id="PR01760">
    <property type="entry name" value="DISHEVELLED"/>
</dbReference>
<dbReference type="InterPro" id="IPR001158">
    <property type="entry name" value="DIX"/>
</dbReference>
<evidence type="ECO:0000256" key="4">
    <source>
        <dbReference type="ARBA" id="ARBA00022490"/>
    </source>
</evidence>
<gene>
    <name evidence="11" type="ORF">D4764_08G0009780</name>
</gene>
<feature type="compositionally biased region" description="Low complexity" evidence="7">
    <location>
        <begin position="270"/>
        <end position="285"/>
    </location>
</feature>
<dbReference type="InterPro" id="IPR001478">
    <property type="entry name" value="PDZ"/>
</dbReference>
<dbReference type="FunFam" id="2.40.240.130:FF:000005">
    <property type="entry name" value="Segment polarity protein dishevelled DVL-1"/>
    <property type="match status" value="1"/>
</dbReference>
<protein>
    <submittedName>
        <fullName evidence="11">Segment polarity protein dishevelled-like protein DVL-1</fullName>
    </submittedName>
</protein>
<dbReference type="InterPro" id="IPR015506">
    <property type="entry name" value="Dsh/Dvl-rel"/>
</dbReference>
<feature type="domain" description="PDZ" evidence="8">
    <location>
        <begin position="344"/>
        <end position="416"/>
    </location>
</feature>
<evidence type="ECO:0000256" key="1">
    <source>
        <dbReference type="ARBA" id="ARBA00004496"/>
    </source>
</evidence>
<dbReference type="PROSITE" id="PS50186">
    <property type="entry name" value="DEP"/>
    <property type="match status" value="1"/>
</dbReference>
<organism evidence="11 12">
    <name type="scientific">Takifugu flavidus</name>
    <name type="common">sansaifugu</name>
    <dbReference type="NCBI Taxonomy" id="433684"/>
    <lineage>
        <taxon>Eukaryota</taxon>
        <taxon>Metazoa</taxon>
        <taxon>Chordata</taxon>
        <taxon>Craniata</taxon>
        <taxon>Vertebrata</taxon>
        <taxon>Euteleostomi</taxon>
        <taxon>Actinopterygii</taxon>
        <taxon>Neopterygii</taxon>
        <taxon>Teleostei</taxon>
        <taxon>Neoteleostei</taxon>
        <taxon>Acanthomorphata</taxon>
        <taxon>Eupercaria</taxon>
        <taxon>Tetraodontiformes</taxon>
        <taxon>Tetradontoidea</taxon>
        <taxon>Tetraodontidae</taxon>
        <taxon>Takifugu</taxon>
    </lineage>
</organism>
<dbReference type="InterPro" id="IPR008339">
    <property type="entry name" value="Dishevelled_fam"/>
</dbReference>
<evidence type="ECO:0000256" key="5">
    <source>
        <dbReference type="ARBA" id="ARBA00022687"/>
    </source>
</evidence>
<dbReference type="SMART" id="SM00021">
    <property type="entry name" value="DAX"/>
    <property type="match status" value="1"/>
</dbReference>
<feature type="compositionally biased region" description="Low complexity" evidence="7">
    <location>
        <begin position="637"/>
        <end position="656"/>
    </location>
</feature>
<dbReference type="GO" id="GO:0005109">
    <property type="term" value="F:frizzled binding"/>
    <property type="evidence" value="ECO:0007669"/>
    <property type="project" value="TreeGrafter"/>
</dbReference>
<keyword evidence="5 6" id="KW-0879">Wnt signaling pathway</keyword>
<dbReference type="Pfam" id="PF12316">
    <property type="entry name" value="Dsh_C"/>
    <property type="match status" value="1"/>
</dbReference>
<dbReference type="InterPro" id="IPR003351">
    <property type="entry name" value="Dishevelled_protein_dom"/>
</dbReference>
<keyword evidence="3" id="KW-0217">Developmental protein</keyword>
<dbReference type="CDD" id="cd04438">
    <property type="entry name" value="DEP_dishevelled"/>
    <property type="match status" value="1"/>
</dbReference>
<dbReference type="SUPFAM" id="SSF46785">
    <property type="entry name" value="Winged helix' DNA-binding domain"/>
    <property type="match status" value="1"/>
</dbReference>
<dbReference type="Pfam" id="PF00778">
    <property type="entry name" value="DIX"/>
    <property type="match status" value="2"/>
</dbReference>
<comment type="similarity">
    <text evidence="2">Belongs to the DSH family.</text>
</comment>
<dbReference type="PANTHER" id="PTHR10878:SF5">
    <property type="entry name" value="SEGMENT POLARITY PROTEIN DISHEVELLED HOMOLOG DVL-1-RELATED"/>
    <property type="match status" value="1"/>
</dbReference>
<dbReference type="FunFam" id="2.40.240.130:FF:000001">
    <property type="entry name" value="Segment polarity protein dishevelled homolog DVL-1"/>
    <property type="match status" value="1"/>
</dbReference>
<feature type="compositionally biased region" description="Low complexity" evidence="7">
    <location>
        <begin position="720"/>
        <end position="729"/>
    </location>
</feature>
<dbReference type="FunFam" id="2.30.42.10:FF:000014">
    <property type="entry name" value="Segment polarity protein dishevelled homolog DVL-3"/>
    <property type="match status" value="1"/>
</dbReference>
<feature type="compositionally biased region" description="Low complexity" evidence="7">
    <location>
        <begin position="688"/>
        <end position="711"/>
    </location>
</feature>
<feature type="compositionally biased region" description="Basic and acidic residues" evidence="7">
    <location>
        <begin position="210"/>
        <end position="230"/>
    </location>
</feature>
<dbReference type="PROSITE" id="PS50106">
    <property type="entry name" value="PDZ"/>
    <property type="match status" value="1"/>
</dbReference>
<dbReference type="Pfam" id="PF00610">
    <property type="entry name" value="DEP"/>
    <property type="match status" value="1"/>
</dbReference>
<evidence type="ECO:0000256" key="3">
    <source>
        <dbReference type="ARBA" id="ARBA00022473"/>
    </source>
</evidence>
<feature type="region of interest" description="Disordered" evidence="7">
    <location>
        <begin position="581"/>
        <end position="755"/>
    </location>
</feature>
<evidence type="ECO:0000313" key="12">
    <source>
        <dbReference type="Proteomes" id="UP000324091"/>
    </source>
</evidence>
<dbReference type="GO" id="GO:0035556">
    <property type="term" value="P:intracellular signal transduction"/>
    <property type="evidence" value="ECO:0007669"/>
    <property type="project" value="InterPro"/>
</dbReference>
<dbReference type="SMART" id="SM00049">
    <property type="entry name" value="DEP"/>
    <property type="match status" value="1"/>
</dbReference>
<dbReference type="InterPro" id="IPR029071">
    <property type="entry name" value="Ubiquitin-like_domsf"/>
</dbReference>
<dbReference type="FunFam" id="1.10.10.10:FF:000040">
    <property type="entry name" value="segment polarity protein dishevelled homolog DVL-3"/>
    <property type="match status" value="1"/>
</dbReference>
<evidence type="ECO:0000256" key="6">
    <source>
        <dbReference type="PROSITE-ProRule" id="PRU00069"/>
    </source>
</evidence>
<dbReference type="GO" id="GO:0005829">
    <property type="term" value="C:cytosol"/>
    <property type="evidence" value="ECO:0007669"/>
    <property type="project" value="TreeGrafter"/>
</dbReference>
<dbReference type="InterPro" id="IPR036388">
    <property type="entry name" value="WH-like_DNA-bd_sf"/>
</dbReference>
<feature type="compositionally biased region" description="Low complexity" evidence="7">
    <location>
        <begin position="295"/>
        <end position="306"/>
    </location>
</feature>
<evidence type="ECO:0000259" key="9">
    <source>
        <dbReference type="PROSITE" id="PS50186"/>
    </source>
</evidence>
<dbReference type="Gene3D" id="1.10.10.10">
    <property type="entry name" value="Winged helix-like DNA-binding domain superfamily/Winged helix DNA-binding domain"/>
    <property type="match status" value="1"/>
</dbReference>
<evidence type="ECO:0000256" key="7">
    <source>
        <dbReference type="SAM" id="MobiDB-lite"/>
    </source>
</evidence>
<accession>A0A5C6MS83</accession>
<dbReference type="CDD" id="cd06717">
    <property type="entry name" value="PDZ_Dishevelled-like"/>
    <property type="match status" value="1"/>
</dbReference>
<dbReference type="Pfam" id="PF02377">
    <property type="entry name" value="Dishevelled"/>
    <property type="match status" value="1"/>
</dbReference>
<feature type="region of interest" description="Disordered" evidence="7">
    <location>
        <begin position="160"/>
        <end position="327"/>
    </location>
</feature>
<evidence type="ECO:0000256" key="2">
    <source>
        <dbReference type="ARBA" id="ARBA00008735"/>
    </source>
</evidence>
<dbReference type="Pfam" id="PF00595">
    <property type="entry name" value="PDZ"/>
    <property type="match status" value="1"/>
</dbReference>
<dbReference type="SUPFAM" id="SSF54236">
    <property type="entry name" value="Ubiquitin-like"/>
    <property type="match status" value="1"/>
</dbReference>
<dbReference type="Gene3D" id="2.30.42.10">
    <property type="match status" value="1"/>
</dbReference>
<keyword evidence="4" id="KW-0963">Cytoplasm</keyword>
<reference evidence="11 12" key="1">
    <citation type="submission" date="2019-04" db="EMBL/GenBank/DDBJ databases">
        <title>Chromosome genome assembly for Takifugu flavidus.</title>
        <authorList>
            <person name="Xiao S."/>
        </authorList>
    </citation>
    <scope>NUCLEOTIDE SEQUENCE [LARGE SCALE GENOMIC DNA]</scope>
    <source>
        <strain evidence="11">HTHZ2018</strain>
        <tissue evidence="11">Muscle</tissue>
    </source>
</reference>
<comment type="subcellular location">
    <subcellularLocation>
        <location evidence="1">Cytoplasm</location>
    </subcellularLocation>
</comment>
<sequence length="817" mass="89314">MAETKIIYHIDEEETPYLVKLSISPEKVTLADFKNVLNNRPVNSYKFFFKSMDQDFGQAVIGSGSSSLQRCWYMCAVKCGAMSVPMLPGTCSLFQAVLPVSVRGFVLGPGFLSLLHWRPAYSLGLRVVKEEISDDNAKLPCFNGRVVSWLVLAESTHSDGGSQCTESHPELPPPLERTGGIGDSRPPSFHANAVSSRDGLDTETGTESLLSHRRERERERARRRARETERLSSQSVATPRQRHVVGSVVPRINGHSKSERTARDSAMGYDSASVMSSELESSSFVDSEEDEDASRLSSSTEQSSSSQLMRRHKRRRRRHKLAKIDRSSSFSSITDSTMSLNIITVTLNMEKYNFLGISIVGQSNDRGDGGIYIGSIMKGGAVAADGRIEPGDMLLQVNDVNFENMSNDDAVRILREIVSKPGPISLTVAKCWDPSPRSYFTIPRAEPVRPIDPAAWISHTTALTGPYPHYAELEDLPLSANKTDMATIVKVMQLPDSGLEIRDRMWLKITIANAVIGADVVDWLFSRVEGFKDRRDARKYASSLLKHGYLRHTVNKITFSEQCYYTFGDLCQNMASLNLNEGSSGGGSEQDTLAPLPPTSNPWPLGGQPFPYPPFPSAPPSFPPGYSDPCHSFHSGSAGSQHSEGSRSSGSNPSAGKGRRSSPQEKSQRSASNESEPRIRGGRRGERSASQMSHQSHTVSSHSHARSSLSHSHSHRSHPHSQNSHPSFSYSHAPFSQPGPGSCAHSERSHASSYGPPGLPPPYCLARLAPKPSVSSTTPPGAPPGRELAAIPPELTASRQSFQHAMGNPCEFFVDIM</sequence>
<feature type="compositionally biased region" description="Basic and acidic residues" evidence="7">
    <location>
        <begin position="675"/>
        <end position="687"/>
    </location>
</feature>
<feature type="compositionally biased region" description="Basic residues" evidence="7">
    <location>
        <begin position="309"/>
        <end position="321"/>
    </location>
</feature>
<name>A0A5C6MS83_9TELE</name>
<feature type="compositionally biased region" description="Pro residues" evidence="7">
    <location>
        <begin position="610"/>
        <end position="623"/>
    </location>
</feature>
<dbReference type="InterPro" id="IPR024580">
    <property type="entry name" value="Dishevelled_C-dom"/>
</dbReference>
<evidence type="ECO:0000259" key="8">
    <source>
        <dbReference type="PROSITE" id="PS50106"/>
    </source>
</evidence>
<feature type="domain" description="DEP" evidence="9">
    <location>
        <begin position="495"/>
        <end position="569"/>
    </location>
</feature>
<dbReference type="EMBL" id="RHFK02000021">
    <property type="protein sequence ID" value="TWW56991.1"/>
    <property type="molecule type" value="Genomic_DNA"/>
</dbReference>
<dbReference type="SUPFAM" id="SSF50156">
    <property type="entry name" value="PDZ domain-like"/>
    <property type="match status" value="1"/>
</dbReference>
<comment type="caution">
    <text evidence="11">The sequence shown here is derived from an EMBL/GenBank/DDBJ whole genome shotgun (WGS) entry which is preliminary data.</text>
</comment>
<dbReference type="PANTHER" id="PTHR10878">
    <property type="entry name" value="SEGMENT POLARITY PROTEIN DISHEVELLED"/>
    <property type="match status" value="1"/>
</dbReference>
<proteinExistence type="inferred from homology"/>
<dbReference type="GO" id="GO:0060070">
    <property type="term" value="P:canonical Wnt signaling pathway"/>
    <property type="evidence" value="ECO:0007669"/>
    <property type="project" value="TreeGrafter"/>
</dbReference>
<feature type="domain" description="DIX" evidence="10">
    <location>
        <begin position="1"/>
        <end position="154"/>
    </location>
</feature>
<evidence type="ECO:0000259" key="10">
    <source>
        <dbReference type="PROSITE" id="PS50841"/>
    </source>
</evidence>
<dbReference type="InterPro" id="IPR036034">
    <property type="entry name" value="PDZ_sf"/>
</dbReference>
<dbReference type="Gene3D" id="2.40.240.130">
    <property type="match status" value="1"/>
</dbReference>
<evidence type="ECO:0000313" key="11">
    <source>
        <dbReference type="EMBL" id="TWW56991.1"/>
    </source>
</evidence>
<dbReference type="PROSITE" id="PS50841">
    <property type="entry name" value="DIX"/>
    <property type="match status" value="1"/>
</dbReference>
<dbReference type="InterPro" id="IPR038207">
    <property type="entry name" value="DIX_dom_sf"/>
</dbReference>
<dbReference type="Proteomes" id="UP000324091">
    <property type="component" value="Chromosome 8"/>
</dbReference>
<dbReference type="SMART" id="SM00228">
    <property type="entry name" value="PDZ"/>
    <property type="match status" value="1"/>
</dbReference>